<evidence type="ECO:0000313" key="3">
    <source>
        <dbReference type="Proteomes" id="UP000539473"/>
    </source>
</evidence>
<feature type="compositionally biased region" description="Basic and acidic residues" evidence="1">
    <location>
        <begin position="100"/>
        <end position="113"/>
    </location>
</feature>
<name>A0A7W8KJD3_9DEIO</name>
<comment type="caution">
    <text evidence="2">The sequence shown here is derived from an EMBL/GenBank/DDBJ whole genome shotgun (WGS) entry which is preliminary data.</text>
</comment>
<feature type="compositionally biased region" description="Polar residues" evidence="1">
    <location>
        <begin position="85"/>
        <end position="94"/>
    </location>
</feature>
<feature type="region of interest" description="Disordered" evidence="1">
    <location>
        <begin position="1"/>
        <end position="117"/>
    </location>
</feature>
<dbReference type="Proteomes" id="UP000539473">
    <property type="component" value="Unassembled WGS sequence"/>
</dbReference>
<accession>A0A7W8KJD3</accession>
<evidence type="ECO:0000313" key="2">
    <source>
        <dbReference type="EMBL" id="MBB5379269.1"/>
    </source>
</evidence>
<sequence>MAIRTDDQLIDGSRAWTTPFEPQEGVSGSQGNVHARVECPQAENDMAQGTVPLAIQRQPLYASGASTLGDKPQHTDSGKTKPSDQIHQTGQFVNVQPGGDEMHLGAPPEREGSADGLHGQLEASTDACYLIVTLRN</sequence>
<reference evidence="2 3" key="1">
    <citation type="submission" date="2020-08" db="EMBL/GenBank/DDBJ databases">
        <title>Genomic Encyclopedia of Type Strains, Phase IV (KMG-IV): sequencing the most valuable type-strain genomes for metagenomic binning, comparative biology and taxonomic classification.</title>
        <authorList>
            <person name="Goeker M."/>
        </authorList>
    </citation>
    <scope>NUCLEOTIDE SEQUENCE [LARGE SCALE GENOMIC DNA]</scope>
    <source>
        <strain evidence="2 3">DSM 27521</strain>
    </source>
</reference>
<protein>
    <submittedName>
        <fullName evidence="2">Uncharacterized protein</fullName>
    </submittedName>
</protein>
<feature type="compositionally biased region" description="Basic and acidic residues" evidence="1">
    <location>
        <begin position="71"/>
        <end position="84"/>
    </location>
</feature>
<gene>
    <name evidence="2" type="ORF">HNQ07_004784</name>
</gene>
<evidence type="ECO:0000256" key="1">
    <source>
        <dbReference type="SAM" id="MobiDB-lite"/>
    </source>
</evidence>
<proteinExistence type="predicted"/>
<organism evidence="2 3">
    <name type="scientific">Deinococcus metalli</name>
    <dbReference type="NCBI Taxonomy" id="1141878"/>
    <lineage>
        <taxon>Bacteria</taxon>
        <taxon>Thermotogati</taxon>
        <taxon>Deinococcota</taxon>
        <taxon>Deinococci</taxon>
        <taxon>Deinococcales</taxon>
        <taxon>Deinococcaceae</taxon>
        <taxon>Deinococcus</taxon>
    </lineage>
</organism>
<dbReference type="EMBL" id="JACHFK010000026">
    <property type="protein sequence ID" value="MBB5379269.1"/>
    <property type="molecule type" value="Genomic_DNA"/>
</dbReference>
<dbReference type="AlphaFoldDB" id="A0A7W8KJD3"/>